<evidence type="ECO:0000256" key="8">
    <source>
        <dbReference type="ARBA" id="ARBA00022989"/>
    </source>
</evidence>
<dbReference type="RefSeq" id="WP_076703179.1">
    <property type="nucleotide sequence ID" value="NZ_CP015093.1"/>
</dbReference>
<keyword evidence="6 10" id="KW-0812">Transmembrane</keyword>
<dbReference type="AlphaFoldDB" id="A0A1P8UXB6"/>
<organism evidence="11 12">
    <name type="scientific">Salipiger abyssi</name>
    <dbReference type="NCBI Taxonomy" id="1250539"/>
    <lineage>
        <taxon>Bacteria</taxon>
        <taxon>Pseudomonadati</taxon>
        <taxon>Pseudomonadota</taxon>
        <taxon>Alphaproteobacteria</taxon>
        <taxon>Rhodobacterales</taxon>
        <taxon>Roseobacteraceae</taxon>
        <taxon>Salipiger</taxon>
    </lineage>
</organism>
<sequence length="161" mass="17203">MSNRLLDILLGLTPRERLALAIAVLLAAPLAIAFAVVLPLAEARRAAEQAEAEALAVDAWVRARAAEQAPLLAAPEITARAPIGSSGIEQRLIQGGLRDAVSDLGARADGRVELHFETVGFVRLANWLSAVHPRWGYDIESFRVEASDQPGDVAAWLTLVP</sequence>
<keyword evidence="5" id="KW-0997">Cell inner membrane</keyword>
<keyword evidence="4" id="KW-1003">Cell membrane</keyword>
<dbReference type="Gene3D" id="3.30.1360.100">
    <property type="entry name" value="General secretion pathway protein M, EpsM"/>
    <property type="match status" value="1"/>
</dbReference>
<dbReference type="EMBL" id="CP015093">
    <property type="protein sequence ID" value="APZ54038.1"/>
    <property type="molecule type" value="Genomic_DNA"/>
</dbReference>
<proteinExistence type="inferred from homology"/>
<dbReference type="InterPro" id="IPR007690">
    <property type="entry name" value="T2SS_GspM"/>
</dbReference>
<comment type="subcellular location">
    <subcellularLocation>
        <location evidence="1">Cell inner membrane</location>
        <topology evidence="1">Single-pass membrane protein</topology>
    </subcellularLocation>
</comment>
<evidence type="ECO:0000256" key="5">
    <source>
        <dbReference type="ARBA" id="ARBA00022519"/>
    </source>
</evidence>
<keyword evidence="9 10" id="KW-0472">Membrane</keyword>
<dbReference type="Proteomes" id="UP000187059">
    <property type="component" value="Chromosome"/>
</dbReference>
<evidence type="ECO:0000256" key="9">
    <source>
        <dbReference type="ARBA" id="ARBA00023136"/>
    </source>
</evidence>
<evidence type="ECO:0000256" key="10">
    <source>
        <dbReference type="SAM" id="Phobius"/>
    </source>
</evidence>
<keyword evidence="8 10" id="KW-1133">Transmembrane helix</keyword>
<dbReference type="OrthoDB" id="7873424at2"/>
<keyword evidence="12" id="KW-1185">Reference proteome</keyword>
<dbReference type="GO" id="GO:0015628">
    <property type="term" value="P:protein secretion by the type II secretion system"/>
    <property type="evidence" value="ECO:0007669"/>
    <property type="project" value="InterPro"/>
</dbReference>
<dbReference type="Pfam" id="PF04612">
    <property type="entry name" value="T2SSM"/>
    <property type="match status" value="1"/>
</dbReference>
<gene>
    <name evidence="11" type="ORF">Ga0080574_TMP3704</name>
</gene>
<reference evidence="11 12" key="1">
    <citation type="submission" date="2016-04" db="EMBL/GenBank/DDBJ databases">
        <title>Deep-sea bacteria in the southern Pacific.</title>
        <authorList>
            <person name="Tang K."/>
        </authorList>
    </citation>
    <scope>NUCLEOTIDE SEQUENCE [LARGE SCALE GENOMIC DNA]</scope>
    <source>
        <strain evidence="11 12">JLT2014</strain>
    </source>
</reference>
<dbReference type="InterPro" id="IPR023229">
    <property type="entry name" value="T2SS_M_periplasmic_sf"/>
</dbReference>
<evidence type="ECO:0000256" key="3">
    <source>
        <dbReference type="ARBA" id="ARBA00022448"/>
    </source>
</evidence>
<evidence type="ECO:0000256" key="4">
    <source>
        <dbReference type="ARBA" id="ARBA00022475"/>
    </source>
</evidence>
<dbReference type="GO" id="GO:0005886">
    <property type="term" value="C:plasma membrane"/>
    <property type="evidence" value="ECO:0007669"/>
    <property type="project" value="UniProtKB-SubCell"/>
</dbReference>
<protein>
    <submittedName>
        <fullName evidence="11">Type II secretory pathway, component PulM</fullName>
    </submittedName>
</protein>
<dbReference type="GO" id="GO:0015627">
    <property type="term" value="C:type II protein secretion system complex"/>
    <property type="evidence" value="ECO:0007669"/>
    <property type="project" value="InterPro"/>
</dbReference>
<feature type="transmembrane region" description="Helical" evidence="10">
    <location>
        <begin position="20"/>
        <end position="41"/>
    </location>
</feature>
<keyword evidence="7" id="KW-0653">Protein transport</keyword>
<dbReference type="KEGG" id="paby:Ga0080574_TMP3704"/>
<name>A0A1P8UXB6_9RHOB</name>
<evidence type="ECO:0000313" key="11">
    <source>
        <dbReference type="EMBL" id="APZ54038.1"/>
    </source>
</evidence>
<dbReference type="SUPFAM" id="SSF103054">
    <property type="entry name" value="General secretion pathway protein M, EpsM"/>
    <property type="match status" value="1"/>
</dbReference>
<evidence type="ECO:0000256" key="6">
    <source>
        <dbReference type="ARBA" id="ARBA00022692"/>
    </source>
</evidence>
<evidence type="ECO:0000256" key="1">
    <source>
        <dbReference type="ARBA" id="ARBA00004377"/>
    </source>
</evidence>
<keyword evidence="3" id="KW-0813">Transport</keyword>
<evidence type="ECO:0000256" key="2">
    <source>
        <dbReference type="ARBA" id="ARBA00010637"/>
    </source>
</evidence>
<evidence type="ECO:0000256" key="7">
    <source>
        <dbReference type="ARBA" id="ARBA00022927"/>
    </source>
</evidence>
<comment type="similarity">
    <text evidence="2">Belongs to the GSP M family.</text>
</comment>
<dbReference type="STRING" id="1250539.Ga0080574_TMP3704"/>
<accession>A0A1P8UXB6</accession>
<evidence type="ECO:0000313" key="12">
    <source>
        <dbReference type="Proteomes" id="UP000187059"/>
    </source>
</evidence>